<dbReference type="AlphaFoldDB" id="E4TGV2"/>
<dbReference type="Gene3D" id="3.20.20.450">
    <property type="entry name" value="EAL domain"/>
    <property type="match status" value="1"/>
</dbReference>
<dbReference type="SUPFAM" id="SSF141868">
    <property type="entry name" value="EAL domain-like"/>
    <property type="match status" value="1"/>
</dbReference>
<accession>E4TGV2</accession>
<dbReference type="eggNOG" id="COG2200">
    <property type="taxonomic scope" value="Bacteria"/>
</dbReference>
<dbReference type="Gene3D" id="3.30.450.20">
    <property type="entry name" value="PAS domain"/>
    <property type="match status" value="1"/>
</dbReference>
<dbReference type="InterPro" id="IPR000014">
    <property type="entry name" value="PAS"/>
</dbReference>
<dbReference type="CDD" id="cd00130">
    <property type="entry name" value="PAS"/>
    <property type="match status" value="1"/>
</dbReference>
<dbReference type="Pfam" id="PF13426">
    <property type="entry name" value="PAS_9"/>
    <property type="match status" value="1"/>
</dbReference>
<evidence type="ECO:0000313" key="5">
    <source>
        <dbReference type="EMBL" id="ADR18712.1"/>
    </source>
</evidence>
<feature type="domain" description="PAS" evidence="1">
    <location>
        <begin position="6"/>
        <end position="51"/>
    </location>
</feature>
<dbReference type="InterPro" id="IPR043128">
    <property type="entry name" value="Rev_trsase/Diguanyl_cyclase"/>
</dbReference>
<dbReference type="eggNOG" id="COG2199">
    <property type="taxonomic scope" value="Bacteria"/>
</dbReference>
<dbReference type="OrthoDB" id="9790882at2"/>
<dbReference type="PROSITE" id="PS50112">
    <property type="entry name" value="PAS"/>
    <property type="match status" value="1"/>
</dbReference>
<dbReference type="GO" id="GO:0071111">
    <property type="term" value="F:cyclic-guanylate-specific phosphodiesterase activity"/>
    <property type="evidence" value="ECO:0007669"/>
    <property type="project" value="InterPro"/>
</dbReference>
<dbReference type="EMBL" id="CP002347">
    <property type="protein sequence ID" value="ADR18712.1"/>
    <property type="molecule type" value="Genomic_DNA"/>
</dbReference>
<dbReference type="InterPro" id="IPR035919">
    <property type="entry name" value="EAL_sf"/>
</dbReference>
<dbReference type="InterPro" id="IPR050706">
    <property type="entry name" value="Cyclic-di-GMP_PDE-like"/>
</dbReference>
<dbReference type="InterPro" id="IPR029787">
    <property type="entry name" value="Nucleotide_cyclase"/>
</dbReference>
<dbReference type="PANTHER" id="PTHR33121">
    <property type="entry name" value="CYCLIC DI-GMP PHOSPHODIESTERASE PDEF"/>
    <property type="match status" value="1"/>
</dbReference>
<keyword evidence="6" id="KW-1185">Reference proteome</keyword>
<dbReference type="Proteomes" id="UP000007039">
    <property type="component" value="Chromosome"/>
</dbReference>
<evidence type="ECO:0000313" key="6">
    <source>
        <dbReference type="Proteomes" id="UP000007039"/>
    </source>
</evidence>
<feature type="domain" description="EAL" evidence="3">
    <location>
        <begin position="304"/>
        <end position="554"/>
    </location>
</feature>
<evidence type="ECO:0000259" key="2">
    <source>
        <dbReference type="PROSITE" id="PS50113"/>
    </source>
</evidence>
<dbReference type="SMART" id="SM00091">
    <property type="entry name" value="PAS"/>
    <property type="match status" value="1"/>
</dbReference>
<sequence length="554" mass="63449">MDKQLLKEYLFLAIEYTSDWVIITDIDGVIVYANNAVEVISGYKKEEILGQKPSIFKSGLYTREDYEKLWNTILSGQVYKKALINKKKDGTFFQILHTILPIKQDGRVVKFLSIAKDISREMELLDEIKKFKYQDTSTGLLNRAGFIYEINRSAKNYKNIEIGMAIIVIDIVNFSHFNEVYGTSVCSDLLKLFGKRLADRFGGNAIVARIGGDVFAIFSIFSNINELMNMISEIISVCKSPFSIENINEIVFDIKIGARVLQQSDIYIEDSLHKAELALDFAKKNPNSIFRFYDDNINKEVTDFVDTYHLVKEAIENKWIVFYFQPIYDTNSLKIVSLEALVRIKHPTMGLIYPDKFINFLERSSFLADFERILFEKALSYLNRISDETGGNLNISINISVNSFRNGSIIDLCEKVSEEMRRFISIEITERVFAEKVDKIIGVLNKLNEMGFVLEIDDFGTGYSSLGYIDKMPVDFLKIDMSFVSRMAECKKTYAIVKSIIELAKGVGMKTIAEGVETKEQYDMLKSLGTDFVQGYYFSKPLPFEDILLKLKSK</sequence>
<dbReference type="SMART" id="SM00052">
    <property type="entry name" value="EAL"/>
    <property type="match status" value="1"/>
</dbReference>
<dbReference type="CDD" id="cd01948">
    <property type="entry name" value="EAL"/>
    <property type="match status" value="1"/>
</dbReference>
<organism evidence="5 6">
    <name type="scientific">Calditerrivibrio nitroreducens (strain DSM 19672 / NBRC 101217 / Yu37-1)</name>
    <dbReference type="NCBI Taxonomy" id="768670"/>
    <lineage>
        <taxon>Bacteria</taxon>
        <taxon>Pseudomonadati</taxon>
        <taxon>Deferribacterota</taxon>
        <taxon>Deferribacteres</taxon>
        <taxon>Deferribacterales</taxon>
        <taxon>Calditerrivibrionaceae</taxon>
    </lineage>
</organism>
<name>E4TGV2_CALNY</name>
<gene>
    <name evidence="5" type="ordered locus">Calni_0801</name>
</gene>
<dbReference type="InterPro" id="IPR035965">
    <property type="entry name" value="PAS-like_dom_sf"/>
</dbReference>
<dbReference type="PROSITE" id="PS50113">
    <property type="entry name" value="PAC"/>
    <property type="match status" value="1"/>
</dbReference>
<reference key="1">
    <citation type="submission" date="2010-11" db="EMBL/GenBank/DDBJ databases">
        <title>The complete genome of chromosome of Calditerrivibrio nitroreducens DSM 19672.</title>
        <authorList>
            <consortium name="US DOE Joint Genome Institute (JGI-PGF)"/>
            <person name="Lucas S."/>
            <person name="Copeland A."/>
            <person name="Lapidus A."/>
            <person name="Bruce D."/>
            <person name="Goodwin L."/>
            <person name="Pitluck S."/>
            <person name="Kyrpides N."/>
            <person name="Mavromatis K."/>
            <person name="Ivanova N."/>
            <person name="Mikhailova N."/>
            <person name="Zeytun A."/>
            <person name="Brettin T."/>
            <person name="Detter J.C."/>
            <person name="Tapia R."/>
            <person name="Han C."/>
            <person name="Land M."/>
            <person name="Hauser L."/>
            <person name="Markowitz V."/>
            <person name="Cheng J.-F."/>
            <person name="Hugenholtz P."/>
            <person name="Woyke T."/>
            <person name="Wu D."/>
            <person name="Spring S."/>
            <person name="Schroeder M."/>
            <person name="Brambilla E."/>
            <person name="Klenk H.-P."/>
            <person name="Eisen J.A."/>
        </authorList>
    </citation>
    <scope>NUCLEOTIDE SEQUENCE [LARGE SCALE GENOMIC DNA]</scope>
    <source>
        <strain>DSM 19672</strain>
    </source>
</reference>
<protein>
    <submittedName>
        <fullName evidence="5">Diguanylate cyclase/phosphodiesterase with PAS/PAC sensor(S)</fullName>
    </submittedName>
</protein>
<dbReference type="SMART" id="SM00267">
    <property type="entry name" value="GGDEF"/>
    <property type="match status" value="1"/>
</dbReference>
<dbReference type="Gene3D" id="3.30.70.270">
    <property type="match status" value="1"/>
</dbReference>
<dbReference type="HOGENOM" id="CLU_000445_70_50_0"/>
<evidence type="ECO:0000259" key="1">
    <source>
        <dbReference type="PROSITE" id="PS50112"/>
    </source>
</evidence>
<dbReference type="Pfam" id="PF00990">
    <property type="entry name" value="GGDEF"/>
    <property type="match status" value="1"/>
</dbReference>
<proteinExistence type="predicted"/>
<dbReference type="Pfam" id="PF00563">
    <property type="entry name" value="EAL"/>
    <property type="match status" value="1"/>
</dbReference>
<evidence type="ECO:0000259" key="4">
    <source>
        <dbReference type="PROSITE" id="PS50887"/>
    </source>
</evidence>
<dbReference type="InterPro" id="IPR000160">
    <property type="entry name" value="GGDEF_dom"/>
</dbReference>
<dbReference type="PANTHER" id="PTHR33121:SF71">
    <property type="entry name" value="OXYGEN SENSOR PROTEIN DOSP"/>
    <property type="match status" value="1"/>
</dbReference>
<reference evidence="5 6" key="2">
    <citation type="journal article" date="2011" name="Stand. Genomic Sci.">
        <title>Complete genome sequence of Calditerrivibrio nitroreducens type strain (Yu37-1).</title>
        <authorList>
            <person name="Pitluck S."/>
            <person name="Sikorski J."/>
            <person name="Zeytun A."/>
            <person name="Lapidus A."/>
            <person name="Nolan M."/>
            <person name="Lucas S."/>
            <person name="Hammon N."/>
            <person name="Deshpande S."/>
            <person name="Cheng J.F."/>
            <person name="Tapia R."/>
            <person name="Han C."/>
            <person name="Goodwin L."/>
            <person name="Liolios K."/>
            <person name="Pagani I."/>
            <person name="Ivanova N."/>
            <person name="Mavromatis K."/>
            <person name="Pati A."/>
            <person name="Chen A."/>
            <person name="Palaniappan K."/>
            <person name="Hauser L."/>
            <person name="Chang Y.J."/>
            <person name="Jeffries C.D."/>
            <person name="Detter J.C."/>
            <person name="Brambilla E."/>
            <person name="Djao O.D."/>
            <person name="Rohde M."/>
            <person name="Spring S."/>
            <person name="Goker M."/>
            <person name="Woyke T."/>
            <person name="Bristow J."/>
            <person name="Eisen J.A."/>
            <person name="Markowitz V."/>
            <person name="Hugenholtz P."/>
            <person name="Kyrpides N.C."/>
            <person name="Klenk H.P."/>
            <person name="Land M."/>
        </authorList>
    </citation>
    <scope>NUCLEOTIDE SEQUENCE [LARGE SCALE GENOMIC DNA]</scope>
    <source>
        <strain evidence="6">DSM 19672 / NBRC 101217 / Yu37-1</strain>
    </source>
</reference>
<feature type="domain" description="GGDEF" evidence="4">
    <location>
        <begin position="162"/>
        <end position="295"/>
    </location>
</feature>
<dbReference type="SUPFAM" id="SSF55785">
    <property type="entry name" value="PYP-like sensor domain (PAS domain)"/>
    <property type="match status" value="1"/>
</dbReference>
<dbReference type="NCBIfam" id="TIGR00254">
    <property type="entry name" value="GGDEF"/>
    <property type="match status" value="1"/>
</dbReference>
<dbReference type="InterPro" id="IPR001633">
    <property type="entry name" value="EAL_dom"/>
</dbReference>
<dbReference type="PROSITE" id="PS50883">
    <property type="entry name" value="EAL"/>
    <property type="match status" value="1"/>
</dbReference>
<dbReference type="STRING" id="768670.Calni_0801"/>
<dbReference type="CDD" id="cd01949">
    <property type="entry name" value="GGDEF"/>
    <property type="match status" value="1"/>
</dbReference>
<dbReference type="PROSITE" id="PS50887">
    <property type="entry name" value="GGDEF"/>
    <property type="match status" value="1"/>
</dbReference>
<feature type="domain" description="PAC" evidence="2">
    <location>
        <begin position="77"/>
        <end position="130"/>
    </location>
</feature>
<evidence type="ECO:0000259" key="3">
    <source>
        <dbReference type="PROSITE" id="PS50883"/>
    </source>
</evidence>
<dbReference type="KEGG" id="cni:Calni_0801"/>
<dbReference type="RefSeq" id="WP_013450925.1">
    <property type="nucleotide sequence ID" value="NC_014758.1"/>
</dbReference>
<dbReference type="InterPro" id="IPR000700">
    <property type="entry name" value="PAS-assoc_C"/>
</dbReference>
<dbReference type="NCBIfam" id="TIGR00229">
    <property type="entry name" value="sensory_box"/>
    <property type="match status" value="1"/>
</dbReference>
<dbReference type="SUPFAM" id="SSF55073">
    <property type="entry name" value="Nucleotide cyclase"/>
    <property type="match status" value="1"/>
</dbReference>